<feature type="domain" description="GFO/IDH/MocA-like oxidoreductase" evidence="2">
    <location>
        <begin position="127"/>
        <end position="235"/>
    </location>
</feature>
<dbReference type="Proteomes" id="UP000605784">
    <property type="component" value="Unassembled WGS sequence"/>
</dbReference>
<dbReference type="InterPro" id="IPR051450">
    <property type="entry name" value="Gfo/Idh/MocA_Oxidoreductases"/>
</dbReference>
<name>A0A830GH95_9EURY</name>
<dbReference type="InterPro" id="IPR036291">
    <property type="entry name" value="NAD(P)-bd_dom_sf"/>
</dbReference>
<dbReference type="Gene3D" id="3.40.50.720">
    <property type="entry name" value="NAD(P)-binding Rossmann-like Domain"/>
    <property type="match status" value="1"/>
</dbReference>
<gene>
    <name evidence="3" type="ORF">GCM10009030_07850</name>
</gene>
<dbReference type="Pfam" id="PF01408">
    <property type="entry name" value="GFO_IDH_MocA"/>
    <property type="match status" value="1"/>
</dbReference>
<evidence type="ECO:0000259" key="1">
    <source>
        <dbReference type="Pfam" id="PF01408"/>
    </source>
</evidence>
<dbReference type="GO" id="GO:0000166">
    <property type="term" value="F:nucleotide binding"/>
    <property type="evidence" value="ECO:0007669"/>
    <property type="project" value="InterPro"/>
</dbReference>
<dbReference type="RefSeq" id="WP_188994726.1">
    <property type="nucleotide sequence ID" value="NZ_BMOU01000001.1"/>
</dbReference>
<dbReference type="InterPro" id="IPR055170">
    <property type="entry name" value="GFO_IDH_MocA-like_dom"/>
</dbReference>
<protein>
    <submittedName>
        <fullName evidence="3">Oxidoreductase</fullName>
    </submittedName>
</protein>
<dbReference type="PANTHER" id="PTHR43377">
    <property type="entry name" value="BILIVERDIN REDUCTASE A"/>
    <property type="match status" value="1"/>
</dbReference>
<evidence type="ECO:0000259" key="2">
    <source>
        <dbReference type="Pfam" id="PF22725"/>
    </source>
</evidence>
<evidence type="ECO:0000313" key="4">
    <source>
        <dbReference type="Proteomes" id="UP000605784"/>
    </source>
</evidence>
<keyword evidence="4" id="KW-1185">Reference proteome</keyword>
<feature type="domain" description="Gfo/Idh/MocA-like oxidoreductase N-terminal" evidence="1">
    <location>
        <begin position="1"/>
        <end position="118"/>
    </location>
</feature>
<dbReference type="AlphaFoldDB" id="A0A830GH95"/>
<dbReference type="EMBL" id="BMOU01000001">
    <property type="protein sequence ID" value="GGN88292.1"/>
    <property type="molecule type" value="Genomic_DNA"/>
</dbReference>
<evidence type="ECO:0000313" key="3">
    <source>
        <dbReference type="EMBL" id="GGN88292.1"/>
    </source>
</evidence>
<dbReference type="SUPFAM" id="SSF51735">
    <property type="entry name" value="NAD(P)-binding Rossmann-fold domains"/>
    <property type="match status" value="1"/>
</dbReference>
<dbReference type="InterPro" id="IPR000683">
    <property type="entry name" value="Gfo/Idh/MocA-like_OxRdtase_N"/>
</dbReference>
<sequence>MRYGVVGTGYWGKNHVRVARELLDEGRLDDVVICDQDERRVESLADSYDLPYVTDIAEMDVDAATVATPSTTHRAIGTDMLERGIDLLVEKPLALNAADAWDLVETAEDNDCSLGVGHIFRYHPALRALKRRVDRGELGRIKYLQTRRFSFRVPRQTTGVLYSLAVHDVDVYDYLLDARPDTVHGRFDSFVREDIVETSTLTLGYGNVTGVINSSWQIPVFDKTRDLVVVGSNRSAYIDYLENTKLELFDAEVFSDPEDGLKSRNDGAIVHTTDDEEPLKTEVEAFVDASESGQHPPASGEVGARAVETLEHAERSAAKNEVVTVDRPGLAKQF</sequence>
<reference evidence="3" key="1">
    <citation type="journal article" date="2014" name="Int. J. Syst. Evol. Microbiol.">
        <title>Complete genome sequence of Corynebacterium casei LMG S-19264T (=DSM 44701T), isolated from a smear-ripened cheese.</title>
        <authorList>
            <consortium name="US DOE Joint Genome Institute (JGI-PGF)"/>
            <person name="Walter F."/>
            <person name="Albersmeier A."/>
            <person name="Kalinowski J."/>
            <person name="Ruckert C."/>
        </authorList>
    </citation>
    <scope>NUCLEOTIDE SEQUENCE</scope>
    <source>
        <strain evidence="3">JCM 17820</strain>
    </source>
</reference>
<dbReference type="Gene3D" id="3.30.360.10">
    <property type="entry name" value="Dihydrodipicolinate Reductase, domain 2"/>
    <property type="match status" value="1"/>
</dbReference>
<comment type="caution">
    <text evidence="3">The sequence shown here is derived from an EMBL/GenBank/DDBJ whole genome shotgun (WGS) entry which is preliminary data.</text>
</comment>
<dbReference type="SUPFAM" id="SSF55347">
    <property type="entry name" value="Glyceraldehyde-3-phosphate dehydrogenase-like, C-terminal domain"/>
    <property type="match status" value="1"/>
</dbReference>
<proteinExistence type="predicted"/>
<organism evidence="3 4">
    <name type="scientific">Haloarcula pellucida</name>
    <dbReference type="NCBI Taxonomy" id="1427151"/>
    <lineage>
        <taxon>Archaea</taxon>
        <taxon>Methanobacteriati</taxon>
        <taxon>Methanobacteriota</taxon>
        <taxon>Stenosarchaea group</taxon>
        <taxon>Halobacteria</taxon>
        <taxon>Halobacteriales</taxon>
        <taxon>Haloarculaceae</taxon>
        <taxon>Haloarcula</taxon>
    </lineage>
</organism>
<accession>A0A830GH95</accession>
<dbReference type="PANTHER" id="PTHR43377:SF1">
    <property type="entry name" value="BILIVERDIN REDUCTASE A"/>
    <property type="match status" value="1"/>
</dbReference>
<reference evidence="3" key="2">
    <citation type="submission" date="2020-09" db="EMBL/GenBank/DDBJ databases">
        <authorList>
            <person name="Sun Q."/>
            <person name="Ohkuma M."/>
        </authorList>
    </citation>
    <scope>NUCLEOTIDE SEQUENCE</scope>
    <source>
        <strain evidence="3">JCM 17820</strain>
    </source>
</reference>
<dbReference type="Pfam" id="PF22725">
    <property type="entry name" value="GFO_IDH_MocA_C3"/>
    <property type="match status" value="1"/>
</dbReference>